<evidence type="ECO:0000313" key="3">
    <source>
        <dbReference type="Proteomes" id="UP000250434"/>
    </source>
</evidence>
<proteinExistence type="predicted"/>
<evidence type="ECO:0000256" key="1">
    <source>
        <dbReference type="SAM" id="Phobius"/>
    </source>
</evidence>
<keyword evidence="1" id="KW-0472">Membrane</keyword>
<keyword evidence="1" id="KW-1133">Transmembrane helix</keyword>
<feature type="transmembrane region" description="Helical" evidence="1">
    <location>
        <begin position="93"/>
        <end position="117"/>
    </location>
</feature>
<dbReference type="OrthoDB" id="4350047at2"/>
<dbReference type="EMBL" id="CP015163">
    <property type="protein sequence ID" value="AXB42113.1"/>
    <property type="molecule type" value="Genomic_DNA"/>
</dbReference>
<keyword evidence="3" id="KW-1185">Reference proteome</keyword>
<feature type="transmembrane region" description="Helical" evidence="1">
    <location>
        <begin position="129"/>
        <end position="148"/>
    </location>
</feature>
<name>A0A344L239_9PSEU</name>
<dbReference type="KEGG" id="aab:A4R43_05870"/>
<sequence>MTEAGPPALLGRVGAIVSEALVGTGLLFYFGWIRTQSTFAYFGVDVSLLGFATADYVLRSLNAAVVPAVLAIMLLLLLHTVHRRVVQPVVRNGHPFTGVVLAAASATGAVLLTLAAVGTVTQIITSRSLGLVLPIALLTGAALLAYLGFLRQDRDSLRKVLLITLTFAGLLWTLTRFAEQTGERVATGVAMDLSARPSVTLYSVDRLAIAGPGVAVDPITQPDSKYRFRYSGLQALAHTKDNHVLLPAQWKKGRDSVYVIPVGEVRIDITGG</sequence>
<keyword evidence="1" id="KW-0812">Transmembrane</keyword>
<dbReference type="RefSeq" id="WP_113691385.1">
    <property type="nucleotide sequence ID" value="NZ_CP015163.1"/>
</dbReference>
<dbReference type="Proteomes" id="UP000250434">
    <property type="component" value="Chromosome"/>
</dbReference>
<feature type="transmembrane region" description="Helical" evidence="1">
    <location>
        <begin position="12"/>
        <end position="32"/>
    </location>
</feature>
<protein>
    <submittedName>
        <fullName evidence="2">Uncharacterized protein</fullName>
    </submittedName>
</protein>
<feature type="transmembrane region" description="Helical" evidence="1">
    <location>
        <begin position="160"/>
        <end position="178"/>
    </location>
</feature>
<accession>A0A344L239</accession>
<organism evidence="2 3">
    <name type="scientific">Amycolatopsis albispora</name>
    <dbReference type="NCBI Taxonomy" id="1804986"/>
    <lineage>
        <taxon>Bacteria</taxon>
        <taxon>Bacillati</taxon>
        <taxon>Actinomycetota</taxon>
        <taxon>Actinomycetes</taxon>
        <taxon>Pseudonocardiales</taxon>
        <taxon>Pseudonocardiaceae</taxon>
        <taxon>Amycolatopsis</taxon>
    </lineage>
</organism>
<gene>
    <name evidence="2" type="ORF">A4R43_05870</name>
</gene>
<feature type="transmembrane region" description="Helical" evidence="1">
    <location>
        <begin position="64"/>
        <end position="81"/>
    </location>
</feature>
<reference evidence="2 3" key="1">
    <citation type="submission" date="2016-04" db="EMBL/GenBank/DDBJ databases">
        <title>Complete genome sequence and analysis of deep-sea sediment isolate, Amycolatopsis sp. WP1.</title>
        <authorList>
            <person name="Wang H."/>
            <person name="Chen S."/>
            <person name="Wu Q."/>
        </authorList>
    </citation>
    <scope>NUCLEOTIDE SEQUENCE [LARGE SCALE GENOMIC DNA]</scope>
    <source>
        <strain evidence="2 3">WP1</strain>
    </source>
</reference>
<evidence type="ECO:0000313" key="2">
    <source>
        <dbReference type="EMBL" id="AXB42113.1"/>
    </source>
</evidence>
<dbReference type="AlphaFoldDB" id="A0A344L239"/>